<feature type="region of interest" description="Disordered" evidence="1">
    <location>
        <begin position="1"/>
        <end position="126"/>
    </location>
</feature>
<dbReference type="EMBL" id="ADVG01000002">
    <property type="protein sequence ID" value="EFH87099.1"/>
    <property type="molecule type" value="Genomic_DNA"/>
</dbReference>
<dbReference type="InParanoid" id="D6TMU9"/>
<keyword evidence="2" id="KW-0472">Membrane</keyword>
<evidence type="ECO:0000256" key="2">
    <source>
        <dbReference type="SAM" id="Phobius"/>
    </source>
</evidence>
<name>D6TMU9_KTERA</name>
<feature type="compositionally biased region" description="Pro residues" evidence="1">
    <location>
        <begin position="29"/>
        <end position="38"/>
    </location>
</feature>
<organism evidence="3 4">
    <name type="scientific">Ktedonobacter racemifer DSM 44963</name>
    <dbReference type="NCBI Taxonomy" id="485913"/>
    <lineage>
        <taxon>Bacteria</taxon>
        <taxon>Bacillati</taxon>
        <taxon>Chloroflexota</taxon>
        <taxon>Ktedonobacteria</taxon>
        <taxon>Ktedonobacterales</taxon>
        <taxon>Ktedonobacteraceae</taxon>
        <taxon>Ktedonobacter</taxon>
    </lineage>
</organism>
<keyword evidence="2" id="KW-1133">Transmembrane helix</keyword>
<feature type="compositionally biased region" description="Low complexity" evidence="1">
    <location>
        <begin position="1"/>
        <end position="10"/>
    </location>
</feature>
<gene>
    <name evidence="3" type="ORF">Krac_8423</name>
</gene>
<proteinExistence type="predicted"/>
<reference evidence="3 4" key="1">
    <citation type="journal article" date="2011" name="Stand. Genomic Sci.">
        <title>Non-contiguous finished genome sequence and contextual data of the filamentous soil bacterium Ktedonobacter racemifer type strain (SOSP1-21).</title>
        <authorList>
            <person name="Chang Y.J."/>
            <person name="Land M."/>
            <person name="Hauser L."/>
            <person name="Chertkov O."/>
            <person name="Del Rio T.G."/>
            <person name="Nolan M."/>
            <person name="Copeland A."/>
            <person name="Tice H."/>
            <person name="Cheng J.F."/>
            <person name="Lucas S."/>
            <person name="Han C."/>
            <person name="Goodwin L."/>
            <person name="Pitluck S."/>
            <person name="Ivanova N."/>
            <person name="Ovchinikova G."/>
            <person name="Pati A."/>
            <person name="Chen A."/>
            <person name="Palaniappan K."/>
            <person name="Mavromatis K."/>
            <person name="Liolios K."/>
            <person name="Brettin T."/>
            <person name="Fiebig A."/>
            <person name="Rohde M."/>
            <person name="Abt B."/>
            <person name="Goker M."/>
            <person name="Detter J.C."/>
            <person name="Woyke T."/>
            <person name="Bristow J."/>
            <person name="Eisen J.A."/>
            <person name="Markowitz V."/>
            <person name="Hugenholtz P."/>
            <person name="Kyrpides N.C."/>
            <person name="Klenk H.P."/>
            <person name="Lapidus A."/>
        </authorList>
    </citation>
    <scope>NUCLEOTIDE SEQUENCE [LARGE SCALE GENOMIC DNA]</scope>
    <source>
        <strain evidence="4">DSM 44963</strain>
    </source>
</reference>
<dbReference type="Proteomes" id="UP000004508">
    <property type="component" value="Unassembled WGS sequence"/>
</dbReference>
<dbReference type="Gene3D" id="2.60.120.560">
    <property type="entry name" value="Exo-inulinase, domain 1"/>
    <property type="match status" value="1"/>
</dbReference>
<feature type="compositionally biased region" description="Low complexity" evidence="1">
    <location>
        <begin position="39"/>
        <end position="54"/>
    </location>
</feature>
<dbReference type="InterPro" id="IPR013320">
    <property type="entry name" value="ConA-like_dom_sf"/>
</dbReference>
<feature type="compositionally biased region" description="Pro residues" evidence="1">
    <location>
        <begin position="97"/>
        <end position="108"/>
    </location>
</feature>
<feature type="transmembrane region" description="Helical" evidence="2">
    <location>
        <begin position="133"/>
        <end position="155"/>
    </location>
</feature>
<protein>
    <submittedName>
        <fullName evidence="3">Uncharacterized protein</fullName>
    </submittedName>
</protein>
<dbReference type="OrthoDB" id="155516at2"/>
<evidence type="ECO:0000313" key="4">
    <source>
        <dbReference type="Proteomes" id="UP000004508"/>
    </source>
</evidence>
<sequence length="369" mass="38970">MAYDPNAPGNNPGGMPPPNTPYGPTNYGAPPPPPPGPSDPYQSQQPYNPYAPSTPSYPPVPNPNSSPAYPSQPGISGAGYNDPTYVSPSAQGYQAPPVQPGPSYPGYPPVNQGYPQQGFVPPPQKKGSSGGKIALIILAVVVVLAGIGIFSASAYNTSQGNAHATATAQAQGAKATANVQATATYMASHFPFSSKLILNDSLSGNNPAHGWMSDKYCSFSNSMYHASETKTSTFVTCSAKSTNYTDFSFEATMQNFIGNAGGLVFRGDEDQQNYYLFLVFYDGSFGFYSYSTSSHTKKIITGNVDNFSITKPIRLGVTAQGNSFKFFADGQQIGQATDSTYSHGQVGVAVDNDALITEANFSNAKVWQL</sequence>
<evidence type="ECO:0000256" key="1">
    <source>
        <dbReference type="SAM" id="MobiDB-lite"/>
    </source>
</evidence>
<accession>D6TMU9</accession>
<evidence type="ECO:0000313" key="3">
    <source>
        <dbReference type="EMBL" id="EFH87099.1"/>
    </source>
</evidence>
<keyword evidence="4" id="KW-1185">Reference proteome</keyword>
<keyword evidence="2" id="KW-0812">Transmembrane</keyword>
<dbReference type="STRING" id="485913.Krac_8423"/>
<comment type="caution">
    <text evidence="3">The sequence shown here is derived from an EMBL/GenBank/DDBJ whole genome shotgun (WGS) entry which is preliminary data.</text>
</comment>
<feature type="compositionally biased region" description="Pro residues" evidence="1">
    <location>
        <begin position="55"/>
        <end position="64"/>
    </location>
</feature>
<dbReference type="SUPFAM" id="SSF49899">
    <property type="entry name" value="Concanavalin A-like lectins/glucanases"/>
    <property type="match status" value="1"/>
</dbReference>
<dbReference type="AlphaFoldDB" id="D6TMU9"/>
<dbReference type="RefSeq" id="WP_007911943.1">
    <property type="nucleotide sequence ID" value="NZ_ADVG01000002.1"/>
</dbReference>